<dbReference type="InterPro" id="IPR029442">
    <property type="entry name" value="GyrI-like"/>
</dbReference>
<dbReference type="InterPro" id="IPR010499">
    <property type="entry name" value="AraC_E-bd"/>
</dbReference>
<keyword evidence="1" id="KW-0812">Transmembrane</keyword>
<evidence type="ECO:0000313" key="4">
    <source>
        <dbReference type="Proteomes" id="UP000612329"/>
    </source>
</evidence>
<dbReference type="Gene3D" id="3.30.530.20">
    <property type="match status" value="1"/>
</dbReference>
<evidence type="ECO:0000259" key="2">
    <source>
        <dbReference type="SMART" id="SM00871"/>
    </source>
</evidence>
<dbReference type="Gene3D" id="3.20.80.10">
    <property type="entry name" value="Regulatory factor, effector binding domain"/>
    <property type="match status" value="1"/>
</dbReference>
<dbReference type="SMART" id="SM00871">
    <property type="entry name" value="AraC_E_bind"/>
    <property type="match status" value="1"/>
</dbReference>
<organism evidence="3 4">
    <name type="scientific">Yeosuana aromativorans</name>
    <dbReference type="NCBI Taxonomy" id="288019"/>
    <lineage>
        <taxon>Bacteria</taxon>
        <taxon>Pseudomonadati</taxon>
        <taxon>Bacteroidota</taxon>
        <taxon>Flavobacteriia</taxon>
        <taxon>Flavobacteriales</taxon>
        <taxon>Flavobacteriaceae</taxon>
        <taxon>Yeosuana</taxon>
    </lineage>
</organism>
<dbReference type="SUPFAM" id="SSF55136">
    <property type="entry name" value="Probable bacterial effector-binding domain"/>
    <property type="match status" value="1"/>
</dbReference>
<proteinExistence type="predicted"/>
<dbReference type="CDD" id="cd07818">
    <property type="entry name" value="SRPBCC_1"/>
    <property type="match status" value="1"/>
</dbReference>
<dbReference type="Pfam" id="PF06445">
    <property type="entry name" value="GyrI-like"/>
    <property type="match status" value="1"/>
</dbReference>
<evidence type="ECO:0000313" key="3">
    <source>
        <dbReference type="EMBL" id="GGK17689.1"/>
    </source>
</evidence>
<dbReference type="InterPro" id="IPR011256">
    <property type="entry name" value="Reg_factor_effector_dom_sf"/>
</dbReference>
<comment type="caution">
    <text evidence="3">The sequence shown here is derived from an EMBL/GenBank/DDBJ whole genome shotgun (WGS) entry which is preliminary data.</text>
</comment>
<feature type="transmembrane region" description="Helical" evidence="1">
    <location>
        <begin position="6"/>
        <end position="24"/>
    </location>
</feature>
<reference evidence="3" key="1">
    <citation type="journal article" date="2014" name="Int. J. Syst. Evol. Microbiol.">
        <title>Complete genome sequence of Corynebacterium casei LMG S-19264T (=DSM 44701T), isolated from a smear-ripened cheese.</title>
        <authorList>
            <consortium name="US DOE Joint Genome Institute (JGI-PGF)"/>
            <person name="Walter F."/>
            <person name="Albersmeier A."/>
            <person name="Kalinowski J."/>
            <person name="Ruckert C."/>
        </authorList>
    </citation>
    <scope>NUCLEOTIDE SEQUENCE</scope>
    <source>
        <strain evidence="3">JCM 12862</strain>
    </source>
</reference>
<name>A0A8J3BKJ6_9FLAO</name>
<dbReference type="Pfam" id="PF10604">
    <property type="entry name" value="Polyketide_cyc2"/>
    <property type="match status" value="1"/>
</dbReference>
<keyword evidence="1" id="KW-1133">Transmembrane helix</keyword>
<protein>
    <submittedName>
        <fullName evidence="3">Transcriptional regulator</fullName>
    </submittedName>
</protein>
<dbReference type="SUPFAM" id="SSF55961">
    <property type="entry name" value="Bet v1-like"/>
    <property type="match status" value="1"/>
</dbReference>
<accession>A0A8J3BKJ6</accession>
<dbReference type="AlphaFoldDB" id="A0A8J3BKJ6"/>
<reference evidence="3" key="2">
    <citation type="submission" date="2020-09" db="EMBL/GenBank/DDBJ databases">
        <authorList>
            <person name="Sun Q."/>
            <person name="Ohkuma M."/>
        </authorList>
    </citation>
    <scope>NUCLEOTIDE SEQUENCE</scope>
    <source>
        <strain evidence="3">JCM 12862</strain>
    </source>
</reference>
<keyword evidence="4" id="KW-1185">Reference proteome</keyword>
<dbReference type="RefSeq" id="WP_188650643.1">
    <property type="nucleotide sequence ID" value="NZ_BMNR01000002.1"/>
</dbReference>
<gene>
    <name evidence="3" type="ORF">GCM10007962_09890</name>
</gene>
<evidence type="ECO:0000256" key="1">
    <source>
        <dbReference type="SAM" id="Phobius"/>
    </source>
</evidence>
<dbReference type="InterPro" id="IPR023393">
    <property type="entry name" value="START-like_dom_sf"/>
</dbReference>
<sequence length="340" mass="38558">MKTVKYFLFLFLIIIIGFCVYVAVQPNSFKVSRTRTIHAPASVVYKHVIDFKNWQNWWSWTDSNPDMKIYMSEQTTGVGGSFSWDDTNGVGMIKTTQTMPNMSIEQDMQIADFPPLTAQWNFKDNDDYLTDVTWSISADNLPFTFKMMSVLKGNMETQLGPHLERSLEKLDSVVIADMSAYTITVDGITEHSGGYYIFNSTSCKISDLENTTAELFSKVKQYAEANHISMAGSPFVYYHFLDRENNAAMISCCIPTTSRVITTENDILTGQLIPFKTLKTTLLGDHKNLQEAWKTSMKYITENNLLLDENGPKLETYVVDSSGSPNPADWKTEIYIALKD</sequence>
<feature type="domain" description="AraC effector-binding" evidence="2">
    <location>
        <begin position="186"/>
        <end position="339"/>
    </location>
</feature>
<dbReference type="Proteomes" id="UP000612329">
    <property type="component" value="Unassembled WGS sequence"/>
</dbReference>
<dbReference type="EMBL" id="BMNR01000002">
    <property type="protein sequence ID" value="GGK17689.1"/>
    <property type="molecule type" value="Genomic_DNA"/>
</dbReference>
<keyword evidence="1" id="KW-0472">Membrane</keyword>
<dbReference type="InterPro" id="IPR019587">
    <property type="entry name" value="Polyketide_cyclase/dehydratase"/>
</dbReference>